<dbReference type="Pfam" id="PF12771">
    <property type="entry name" value="SusD-like_2"/>
    <property type="match status" value="1"/>
</dbReference>
<gene>
    <name evidence="2" type="ORF">HDE68_002224</name>
</gene>
<dbReference type="PROSITE" id="PS51257">
    <property type="entry name" value="PROKAR_LIPOPROTEIN"/>
    <property type="match status" value="1"/>
</dbReference>
<proteinExistence type="predicted"/>
<accession>A0A7W9DYS9</accession>
<dbReference type="AlphaFoldDB" id="A0A7W9DYS9"/>
<evidence type="ECO:0000313" key="3">
    <source>
        <dbReference type="Proteomes" id="UP000537204"/>
    </source>
</evidence>
<dbReference type="Proteomes" id="UP000537204">
    <property type="component" value="Unassembled WGS sequence"/>
</dbReference>
<dbReference type="RefSeq" id="WP_183881789.1">
    <property type="nucleotide sequence ID" value="NZ_JACHCE010000003.1"/>
</dbReference>
<reference evidence="2 3" key="1">
    <citation type="submission" date="2020-08" db="EMBL/GenBank/DDBJ databases">
        <title>Genomic Encyclopedia of Type Strains, Phase IV (KMG-V): Genome sequencing to study the core and pangenomes of soil and plant-associated prokaryotes.</title>
        <authorList>
            <person name="Whitman W."/>
        </authorList>
    </citation>
    <scope>NUCLEOTIDE SEQUENCE [LARGE SCALE GENOMIC DNA]</scope>
    <source>
        <strain evidence="2 3">S3M1</strain>
    </source>
</reference>
<name>A0A7W9DYS9_9SPHI</name>
<feature type="signal peptide" evidence="1">
    <location>
        <begin position="1"/>
        <end position="27"/>
    </location>
</feature>
<dbReference type="InterPro" id="IPR041662">
    <property type="entry name" value="SusD-like_2"/>
</dbReference>
<keyword evidence="1" id="KW-0732">Signal</keyword>
<dbReference type="EMBL" id="JACHCE010000003">
    <property type="protein sequence ID" value="MBB5636323.1"/>
    <property type="molecule type" value="Genomic_DNA"/>
</dbReference>
<organism evidence="2 3">
    <name type="scientific">Pedobacter cryoconitis</name>
    <dbReference type="NCBI Taxonomy" id="188932"/>
    <lineage>
        <taxon>Bacteria</taxon>
        <taxon>Pseudomonadati</taxon>
        <taxon>Bacteroidota</taxon>
        <taxon>Sphingobacteriia</taxon>
        <taxon>Sphingobacteriales</taxon>
        <taxon>Sphingobacteriaceae</taxon>
        <taxon>Pedobacter</taxon>
    </lineage>
</organism>
<evidence type="ECO:0008006" key="4">
    <source>
        <dbReference type="Google" id="ProtNLM"/>
    </source>
</evidence>
<dbReference type="SUPFAM" id="SSF48452">
    <property type="entry name" value="TPR-like"/>
    <property type="match status" value="1"/>
</dbReference>
<dbReference type="Gene3D" id="1.25.40.390">
    <property type="match status" value="1"/>
</dbReference>
<evidence type="ECO:0000313" key="2">
    <source>
        <dbReference type="EMBL" id="MBB5636323.1"/>
    </source>
</evidence>
<dbReference type="InterPro" id="IPR011990">
    <property type="entry name" value="TPR-like_helical_dom_sf"/>
</dbReference>
<comment type="caution">
    <text evidence="2">The sequence shown here is derived from an EMBL/GenBank/DDBJ whole genome shotgun (WGS) entry which is preliminary data.</text>
</comment>
<feature type="chain" id="PRO_5030979474" description="SusD-like starch-binding protein associating with outer membrane" evidence="1">
    <location>
        <begin position="28"/>
        <end position="503"/>
    </location>
</feature>
<protein>
    <recommendedName>
        <fullName evidence="4">SusD-like starch-binding protein associating with outer membrane</fullName>
    </recommendedName>
</protein>
<sequence length="503" mass="55261">MQKLKNKSTLFCLAALLLLGACKKGYLDINTNVNKPTDVIPGLVLTNALNSTAKSTTGSSSFYQFASAWIGYWNFSGAVAAFAEERSYQFTTNYSGVVNIWNSLYHNLEDYDYVEKKGVATKNPFYVAVAKTMKAYDFQNLVDVYGNIPYSQALKSTAVIRPGYDKAQDIYEDLAKQLDTAASLFKANAGKVSSADAAFDIMYKGDAGKWGKFANTLKLRLLLRQSEIPGRGNYILGEIAKINANGLGFIGAGETGAVNPGYNNSAGKQNPFWATFGYTPLGKTAPTDNHRYFIASEYAINFYQNNNDPRLGKLYTTINDGKGTTYSGSPFGPTANSGDNPEFRSAIGTGLLKSADMAQPLLTDVEALFLQAEAAQRNYISGDTRALYESAIRQSFTYLGADNVATYLKADVANWDIAADKLKLIMTQKWAGMNGLNDMESWADYRRLNIPADIPISNNPAASTRQIPVRLLYPQSEYNYNPDNVLGQGTISQFTSRIFWDIN</sequence>
<evidence type="ECO:0000256" key="1">
    <source>
        <dbReference type="SAM" id="SignalP"/>
    </source>
</evidence>